<comment type="similarity">
    <text evidence="1 9">Belongs to the ITPK1 family.</text>
</comment>
<feature type="binding site" evidence="10">
    <location>
        <begin position="172"/>
        <end position="183"/>
    </location>
    <ligand>
        <name>ATP</name>
        <dbReference type="ChEBI" id="CHEBI:30616"/>
    </ligand>
</feature>
<dbReference type="GO" id="GO:0005737">
    <property type="term" value="C:cytoplasm"/>
    <property type="evidence" value="ECO:0007669"/>
    <property type="project" value="TreeGrafter"/>
</dbReference>
<feature type="binding site" evidence="10">
    <location>
        <position position="283"/>
    </location>
    <ligand>
        <name>1D-myo-inositol 1,3,4-trisphosphate</name>
        <dbReference type="ChEBI" id="CHEBI:58414"/>
    </ligand>
</feature>
<dbReference type="AlphaFoldDB" id="A0A834SMM8"/>
<dbReference type="SUPFAM" id="SSF56059">
    <property type="entry name" value="Glutathione synthetase ATP-binding domain-like"/>
    <property type="match status" value="1"/>
</dbReference>
<dbReference type="InterPro" id="IPR008656">
    <property type="entry name" value="Inositol_tetrakis-P_1-kinase"/>
</dbReference>
<dbReference type="InterPro" id="IPR041429">
    <property type="entry name" value="ITPK1_N"/>
</dbReference>
<dbReference type="GO" id="GO:0052726">
    <property type="term" value="F:inositol-1,3,4-trisphosphate 5-kinase activity"/>
    <property type="evidence" value="ECO:0007669"/>
    <property type="project" value="InterPro"/>
</dbReference>
<feature type="binding site" evidence="10">
    <location>
        <position position="198"/>
    </location>
    <ligand>
        <name>ATP</name>
        <dbReference type="ChEBI" id="CHEBI:30616"/>
    </ligand>
</feature>
<evidence type="ECO:0000256" key="2">
    <source>
        <dbReference type="ARBA" id="ARBA00011245"/>
    </source>
</evidence>
<dbReference type="GO" id="GO:0000287">
    <property type="term" value="F:magnesium ion binding"/>
    <property type="evidence" value="ECO:0007669"/>
    <property type="project" value="InterPro"/>
</dbReference>
<name>A0A834SMM8_9FABA</name>
<reference evidence="13" key="1">
    <citation type="submission" date="2020-09" db="EMBL/GenBank/DDBJ databases">
        <title>Genome-Enabled Discovery of Anthraquinone Biosynthesis in Senna tora.</title>
        <authorList>
            <person name="Kang S.-H."/>
            <person name="Pandey R.P."/>
            <person name="Lee C.-M."/>
            <person name="Sim J.-S."/>
            <person name="Jeong J.-T."/>
            <person name="Choi B.-S."/>
            <person name="Jung M."/>
            <person name="Ginzburg D."/>
            <person name="Zhao K."/>
            <person name="Won S.Y."/>
            <person name="Oh T.-J."/>
            <person name="Yu Y."/>
            <person name="Kim N.-H."/>
            <person name="Lee O.R."/>
            <person name="Lee T.-H."/>
            <person name="Bashyal P."/>
            <person name="Kim T.-S."/>
            <person name="Lee W.-H."/>
            <person name="Kawkins C."/>
            <person name="Kim C.-K."/>
            <person name="Kim J.S."/>
            <person name="Ahn B.O."/>
            <person name="Rhee S.Y."/>
            <person name="Sohng J.K."/>
        </authorList>
    </citation>
    <scope>NUCLEOTIDE SEQUENCE</scope>
    <source>
        <tissue evidence="13">Leaf</tissue>
    </source>
</reference>
<keyword evidence="5 9" id="KW-0547">Nucleotide-binding</keyword>
<keyword evidence="8 9" id="KW-0460">Magnesium</keyword>
<feature type="binding site" evidence="10">
    <location>
        <position position="88"/>
    </location>
    <ligand>
        <name>ATP</name>
        <dbReference type="ChEBI" id="CHEBI:30616"/>
    </ligand>
</feature>
<dbReference type="PANTHER" id="PTHR14217:SF40">
    <property type="entry name" value="INOSITOL-TETRAKISPHOSPHATE 1-KINASE 2"/>
    <property type="match status" value="1"/>
</dbReference>
<feature type="domain" description="ATP-grasp" evidence="12">
    <location>
        <begin position="99"/>
        <end position="319"/>
    </location>
</feature>
<feature type="binding site" evidence="11">
    <location>
        <position position="265"/>
    </location>
    <ligand>
        <name>Mg(2+)</name>
        <dbReference type="ChEBI" id="CHEBI:18420"/>
        <label>1</label>
    </ligand>
</feature>
<dbReference type="PROSITE" id="PS50975">
    <property type="entry name" value="ATP_GRASP"/>
    <property type="match status" value="1"/>
</dbReference>
<dbReference type="GO" id="GO:0052725">
    <property type="term" value="F:inositol-1,3,4-trisphosphate 6-kinase activity"/>
    <property type="evidence" value="ECO:0007669"/>
    <property type="project" value="InterPro"/>
</dbReference>
<keyword evidence="6 9" id="KW-0418">Kinase</keyword>
<dbReference type="GO" id="GO:0032957">
    <property type="term" value="P:inositol trisphosphate metabolic process"/>
    <property type="evidence" value="ECO:0007669"/>
    <property type="project" value="InterPro"/>
</dbReference>
<organism evidence="13 14">
    <name type="scientific">Senna tora</name>
    <dbReference type="NCBI Taxonomy" id="362788"/>
    <lineage>
        <taxon>Eukaryota</taxon>
        <taxon>Viridiplantae</taxon>
        <taxon>Streptophyta</taxon>
        <taxon>Embryophyta</taxon>
        <taxon>Tracheophyta</taxon>
        <taxon>Spermatophyta</taxon>
        <taxon>Magnoliopsida</taxon>
        <taxon>eudicotyledons</taxon>
        <taxon>Gunneridae</taxon>
        <taxon>Pentapetalae</taxon>
        <taxon>rosids</taxon>
        <taxon>fabids</taxon>
        <taxon>Fabales</taxon>
        <taxon>Fabaceae</taxon>
        <taxon>Caesalpinioideae</taxon>
        <taxon>Cassia clade</taxon>
        <taxon>Senna</taxon>
    </lineage>
</organism>
<comment type="catalytic activity">
    <reaction evidence="9">
        <text>1D-myo-inositol 3,4,5,6-tetrakisphosphate + ATP = 1D-myo-inositol 1,3,4,5,6-pentakisphosphate + ADP + H(+)</text>
        <dbReference type="Rhea" id="RHEA:12452"/>
        <dbReference type="ChEBI" id="CHEBI:15378"/>
        <dbReference type="ChEBI" id="CHEBI:30616"/>
        <dbReference type="ChEBI" id="CHEBI:57539"/>
        <dbReference type="ChEBI" id="CHEBI:57733"/>
        <dbReference type="ChEBI" id="CHEBI:456216"/>
        <dbReference type="EC" id="2.7.1.134"/>
    </reaction>
</comment>
<evidence type="ECO:0000256" key="3">
    <source>
        <dbReference type="ARBA" id="ARBA00022679"/>
    </source>
</evidence>
<gene>
    <name evidence="13" type="ORF">G2W53_038242</name>
</gene>
<dbReference type="Pfam" id="PF05770">
    <property type="entry name" value="Ins134_P3_kin"/>
    <property type="match status" value="1"/>
</dbReference>
<evidence type="ECO:0000256" key="11">
    <source>
        <dbReference type="PIRSR" id="PIRSR038186-2"/>
    </source>
</evidence>
<keyword evidence="14" id="KW-1185">Reference proteome</keyword>
<feature type="binding site" evidence="10">
    <location>
        <position position="140"/>
    </location>
    <ligand>
        <name>ATP</name>
        <dbReference type="ChEBI" id="CHEBI:30616"/>
    </ligand>
</feature>
<protein>
    <recommendedName>
        <fullName evidence="9">Inositol-tetrakisphosphate 1-kinase</fullName>
        <ecNumber evidence="9">2.7.1.134</ecNumber>
    </recommendedName>
</protein>
<evidence type="ECO:0000259" key="12">
    <source>
        <dbReference type="PROSITE" id="PS50975"/>
    </source>
</evidence>
<dbReference type="PIRSF" id="PIRSF038186">
    <property type="entry name" value="ITPK"/>
    <property type="match status" value="1"/>
</dbReference>
<feature type="binding site" evidence="10">
    <location>
        <position position="183"/>
    </location>
    <ligand>
        <name>1D-myo-inositol 1,3,4-trisphosphate</name>
        <dbReference type="ChEBI" id="CHEBI:58414"/>
    </ligand>
</feature>
<dbReference type="EC" id="2.7.1.134" evidence="9"/>
<accession>A0A834SMM8</accession>
<dbReference type="GO" id="GO:0005524">
    <property type="term" value="F:ATP binding"/>
    <property type="evidence" value="ECO:0007669"/>
    <property type="project" value="UniProtKB-UniRule"/>
</dbReference>
<evidence type="ECO:0000256" key="5">
    <source>
        <dbReference type="ARBA" id="ARBA00022741"/>
    </source>
</evidence>
<feature type="binding site" evidence="11">
    <location>
        <position position="277"/>
    </location>
    <ligand>
        <name>Mg(2+)</name>
        <dbReference type="ChEBI" id="CHEBI:18420"/>
        <label>1</label>
    </ligand>
</feature>
<proteinExistence type="inferred from homology"/>
<comment type="cofactor">
    <cofactor evidence="9 11">
        <name>Mg(2+)</name>
        <dbReference type="ChEBI" id="CHEBI:18420"/>
    </cofactor>
    <text evidence="9 11">Binds 2 magnesium ions per subunit.</text>
</comment>
<evidence type="ECO:0000256" key="7">
    <source>
        <dbReference type="ARBA" id="ARBA00022840"/>
    </source>
</evidence>
<dbReference type="EMBL" id="JAAIUW010000012">
    <property type="protein sequence ID" value="KAF7806081.1"/>
    <property type="molecule type" value="Genomic_DNA"/>
</dbReference>
<comment type="caution">
    <text evidence="13">The sequence shown here is derived from an EMBL/GenBank/DDBJ whole genome shotgun (WGS) entry which is preliminary data.</text>
</comment>
<evidence type="ECO:0000256" key="9">
    <source>
        <dbReference type="PIRNR" id="PIRNR038186"/>
    </source>
</evidence>
<keyword evidence="4 9" id="KW-0479">Metal-binding</keyword>
<evidence type="ECO:0000313" key="13">
    <source>
        <dbReference type="EMBL" id="KAF7806081.1"/>
    </source>
</evidence>
<dbReference type="GO" id="GO:0047325">
    <property type="term" value="F:inositol-3,4,5,6-tetrakisphosphate 1-kinase activity"/>
    <property type="evidence" value="ECO:0007669"/>
    <property type="project" value="UniProtKB-EC"/>
</dbReference>
<comment type="function">
    <text evidence="9">Kinase that can phosphorylate various inositol polyphosphate such as Ins(3,4,5,6)P4 or Ins(1,3,4)P3.</text>
</comment>
<feature type="binding site" evidence="11">
    <location>
        <position position="279"/>
    </location>
    <ligand>
        <name>Mg(2+)</name>
        <dbReference type="ChEBI" id="CHEBI:18420"/>
        <label>2</label>
    </ligand>
</feature>
<dbReference type="Pfam" id="PF17927">
    <property type="entry name" value="Ins134_P3_kin_N"/>
    <property type="match status" value="1"/>
</dbReference>
<evidence type="ECO:0000256" key="4">
    <source>
        <dbReference type="ARBA" id="ARBA00022723"/>
    </source>
</evidence>
<keyword evidence="7 9" id="KW-0067">ATP-binding</keyword>
<feature type="binding site" evidence="10">
    <location>
        <position position="279"/>
    </location>
    <ligand>
        <name>1D-myo-inositol 1,3,4-trisphosphate</name>
        <dbReference type="ChEBI" id="CHEBI:58414"/>
    </ligand>
</feature>
<dbReference type="Proteomes" id="UP000634136">
    <property type="component" value="Unassembled WGS sequence"/>
</dbReference>
<dbReference type="InterPro" id="IPR011761">
    <property type="entry name" value="ATP-grasp"/>
</dbReference>
<evidence type="ECO:0000256" key="6">
    <source>
        <dbReference type="ARBA" id="ARBA00022777"/>
    </source>
</evidence>
<evidence type="ECO:0000256" key="1">
    <source>
        <dbReference type="ARBA" id="ARBA00009601"/>
    </source>
</evidence>
<evidence type="ECO:0000313" key="14">
    <source>
        <dbReference type="Proteomes" id="UP000634136"/>
    </source>
</evidence>
<comment type="subunit">
    <text evidence="2 9">Monomer.</text>
</comment>
<feature type="binding site" evidence="10">
    <location>
        <position position="151"/>
    </location>
    <ligand>
        <name>1D-myo-inositol 1,3,4-trisphosphate</name>
        <dbReference type="ChEBI" id="CHEBI:58414"/>
    </ligand>
</feature>
<evidence type="ECO:0000256" key="10">
    <source>
        <dbReference type="PIRSR" id="PIRSR038186-1"/>
    </source>
</evidence>
<evidence type="ECO:0000256" key="8">
    <source>
        <dbReference type="ARBA" id="ARBA00022842"/>
    </source>
</evidence>
<dbReference type="PANTHER" id="PTHR14217">
    <property type="entry name" value="INOSITOL-TETRAKISPHOSPHATE 1-KINASE"/>
    <property type="match status" value="1"/>
</dbReference>
<keyword evidence="3 9" id="KW-0808">Transferase</keyword>
<dbReference type="Gene3D" id="3.30.470.20">
    <property type="entry name" value="ATP-grasp fold, B domain"/>
    <property type="match status" value="1"/>
</dbReference>
<dbReference type="InterPro" id="IPR040464">
    <property type="entry name" value="InsP(3)kin_ATP-grasp"/>
</dbReference>
<sequence>MYRVGYAFDSRKFESFIVDSFLECAKQRGIDLVQIHTDRSLIEQGPFDCVIHKLYDEDWKKQLAEFSALHPNTPIIDRPESIERLHNRISMLEVVTQLKISLGNDTVWIPKQAVIHESKALDDDANAIEELGLKFPLIAKPLMANGSDSSHKLCLVFDREGLKTLSVPVVLQEFVNHGGVIFKVYVAGQHVKCVKRKSLPDIAEEKLETLRGSVPFSQISNLAVEDGDDSVESNIERAEMPAGELVVELGRALREAMGLNLFNVDMIRDGSRYLVIDINYFPGYSKLPAFESFFTDFLWDVVHKESGIAAFPYSVFFLIYKLDGAYLHARDVAAAISKR</sequence>
<dbReference type="OrthoDB" id="25308at2759"/>
<feature type="binding site" evidence="11">
    <location>
        <position position="277"/>
    </location>
    <ligand>
        <name>Mg(2+)</name>
        <dbReference type="ChEBI" id="CHEBI:18420"/>
        <label>2</label>
    </ligand>
</feature>
<feature type="binding site" evidence="10">
    <location>
        <position position="12"/>
    </location>
    <ligand>
        <name>1D-myo-inositol 1,3,4-trisphosphate</name>
        <dbReference type="ChEBI" id="CHEBI:58414"/>
    </ligand>
</feature>
<feature type="binding site" evidence="10">
    <location>
        <position position="53"/>
    </location>
    <ligand>
        <name>1D-myo-inositol 1,3,4-trisphosphate</name>
        <dbReference type="ChEBI" id="CHEBI:58414"/>
    </ligand>
</feature>